<feature type="region of interest" description="Disordered" evidence="1">
    <location>
        <begin position="33"/>
        <end position="57"/>
    </location>
</feature>
<comment type="caution">
    <text evidence="2">The sequence shown here is derived from an EMBL/GenBank/DDBJ whole genome shotgun (WGS) entry which is preliminary data.</text>
</comment>
<dbReference type="RefSeq" id="XP_066665431.1">
    <property type="nucleotide sequence ID" value="XM_066813469.1"/>
</dbReference>
<proteinExistence type="predicted"/>
<feature type="compositionally biased region" description="Polar residues" evidence="1">
    <location>
        <begin position="38"/>
        <end position="57"/>
    </location>
</feature>
<sequence>MVGEDMQLALGGLSVLPHHGYVSGLGSQPPGFVHAGHYSSNGSNGPNGAHGTTGNEMANCGIGTSHTVSVCLPSDSGL</sequence>
<evidence type="ECO:0000313" key="2">
    <source>
        <dbReference type="EMBL" id="KAK8074491.1"/>
    </source>
</evidence>
<protein>
    <submittedName>
        <fullName evidence="2">Uncharacterized protein</fullName>
    </submittedName>
</protein>
<keyword evidence="3" id="KW-1185">Reference proteome</keyword>
<dbReference type="EMBL" id="JAQQWN010000007">
    <property type="protein sequence ID" value="KAK8074491.1"/>
    <property type="molecule type" value="Genomic_DNA"/>
</dbReference>
<name>A0ABR1VT95_9PEZI</name>
<accession>A0ABR1VT95</accession>
<gene>
    <name evidence="2" type="ORF">PG997_009154</name>
</gene>
<dbReference type="GeneID" id="92046529"/>
<evidence type="ECO:0000313" key="3">
    <source>
        <dbReference type="Proteomes" id="UP001433268"/>
    </source>
</evidence>
<dbReference type="Proteomes" id="UP001433268">
    <property type="component" value="Unassembled WGS sequence"/>
</dbReference>
<organism evidence="2 3">
    <name type="scientific">Apiospora hydei</name>
    <dbReference type="NCBI Taxonomy" id="1337664"/>
    <lineage>
        <taxon>Eukaryota</taxon>
        <taxon>Fungi</taxon>
        <taxon>Dikarya</taxon>
        <taxon>Ascomycota</taxon>
        <taxon>Pezizomycotina</taxon>
        <taxon>Sordariomycetes</taxon>
        <taxon>Xylariomycetidae</taxon>
        <taxon>Amphisphaeriales</taxon>
        <taxon>Apiosporaceae</taxon>
        <taxon>Apiospora</taxon>
    </lineage>
</organism>
<reference evidence="2 3" key="1">
    <citation type="submission" date="2023-01" db="EMBL/GenBank/DDBJ databases">
        <title>Analysis of 21 Apiospora genomes using comparative genomics revels a genus with tremendous synthesis potential of carbohydrate active enzymes and secondary metabolites.</title>
        <authorList>
            <person name="Sorensen T."/>
        </authorList>
    </citation>
    <scope>NUCLEOTIDE SEQUENCE [LARGE SCALE GENOMIC DNA]</scope>
    <source>
        <strain evidence="2 3">CBS 114990</strain>
    </source>
</reference>
<evidence type="ECO:0000256" key="1">
    <source>
        <dbReference type="SAM" id="MobiDB-lite"/>
    </source>
</evidence>